<dbReference type="Proteomes" id="UP000288859">
    <property type="component" value="Unassembled WGS sequence"/>
</dbReference>
<keyword evidence="1" id="KW-0812">Transmembrane</keyword>
<name>A0A438N482_EXOME</name>
<dbReference type="EMBL" id="NAJM01000022">
    <property type="protein sequence ID" value="RVX70544.1"/>
    <property type="molecule type" value="Genomic_DNA"/>
</dbReference>
<feature type="transmembrane region" description="Helical" evidence="1">
    <location>
        <begin position="70"/>
        <end position="91"/>
    </location>
</feature>
<evidence type="ECO:0000313" key="2">
    <source>
        <dbReference type="EMBL" id="RVX70544.1"/>
    </source>
</evidence>
<dbReference type="VEuPathDB" id="FungiDB:PV10_09114"/>
<evidence type="ECO:0000313" key="3">
    <source>
        <dbReference type="Proteomes" id="UP000288859"/>
    </source>
</evidence>
<comment type="caution">
    <text evidence="2">The sequence shown here is derived from an EMBL/GenBank/DDBJ whole genome shotgun (WGS) entry which is preliminary data.</text>
</comment>
<dbReference type="OrthoDB" id="10356283at2759"/>
<evidence type="ECO:0000256" key="1">
    <source>
        <dbReference type="SAM" id="Phobius"/>
    </source>
</evidence>
<gene>
    <name evidence="2" type="ORF">B0A52_05195</name>
</gene>
<keyword evidence="1" id="KW-1133">Transmembrane helix</keyword>
<accession>A0A438N482</accession>
<keyword evidence="1" id="KW-0472">Membrane</keyword>
<organism evidence="2 3">
    <name type="scientific">Exophiala mesophila</name>
    <name type="common">Black yeast-like fungus</name>
    <dbReference type="NCBI Taxonomy" id="212818"/>
    <lineage>
        <taxon>Eukaryota</taxon>
        <taxon>Fungi</taxon>
        <taxon>Dikarya</taxon>
        <taxon>Ascomycota</taxon>
        <taxon>Pezizomycotina</taxon>
        <taxon>Eurotiomycetes</taxon>
        <taxon>Chaetothyriomycetidae</taxon>
        <taxon>Chaetothyriales</taxon>
        <taxon>Herpotrichiellaceae</taxon>
        <taxon>Exophiala</taxon>
    </lineage>
</organism>
<protein>
    <submittedName>
        <fullName evidence="2">Uncharacterized protein</fullName>
    </submittedName>
</protein>
<dbReference type="AlphaFoldDB" id="A0A438N482"/>
<reference evidence="2 3" key="1">
    <citation type="submission" date="2017-03" db="EMBL/GenBank/DDBJ databases">
        <title>Genomes of endolithic fungi from Antarctica.</title>
        <authorList>
            <person name="Coleine C."/>
            <person name="Masonjones S."/>
            <person name="Stajich J.E."/>
        </authorList>
    </citation>
    <scope>NUCLEOTIDE SEQUENCE [LARGE SCALE GENOMIC DNA]</scope>
    <source>
        <strain evidence="2 3">CCFEE 6314</strain>
    </source>
</reference>
<proteinExistence type="predicted"/>
<sequence length="198" mass="21964">MTQQASLTADLNMALAMHGRYMLKASEASALHLRHGSSDSEKLGLSSPNPFTILSDVSVHLFLFPDMISLALRLLAITSALYGVVFCAQVSSTTFLRSTRKNIIMDQENMLHTNPKPHRPQLTIDTSMDSDDAPVIIEITPRATYTITEFFTAALQLSIALLSAFDLRSERALRFQKRLARSQYQWAASSTQFSPAIV</sequence>